<accession>A0ACD5TDP3</accession>
<keyword evidence="2" id="KW-1185">Reference proteome</keyword>
<dbReference type="Proteomes" id="UP001732700">
    <property type="component" value="Chromosome 1A"/>
</dbReference>
<dbReference type="EnsemblPlants" id="AVESA.00010b.r2.1AG0035980.1">
    <property type="protein sequence ID" value="AVESA.00010b.r2.1AG0035980.1.CDS.1"/>
    <property type="gene ID" value="AVESA.00010b.r2.1AG0035980"/>
</dbReference>
<proteinExistence type="predicted"/>
<protein>
    <submittedName>
        <fullName evidence="1">Uncharacterized protein</fullName>
    </submittedName>
</protein>
<reference evidence="1" key="2">
    <citation type="submission" date="2025-09" db="UniProtKB">
        <authorList>
            <consortium name="EnsemblPlants"/>
        </authorList>
    </citation>
    <scope>IDENTIFICATION</scope>
</reference>
<evidence type="ECO:0000313" key="1">
    <source>
        <dbReference type="EnsemblPlants" id="AVESA.00010b.r2.1AG0035980.1.CDS.1"/>
    </source>
</evidence>
<organism evidence="1 2">
    <name type="scientific">Avena sativa</name>
    <name type="common">Oat</name>
    <dbReference type="NCBI Taxonomy" id="4498"/>
    <lineage>
        <taxon>Eukaryota</taxon>
        <taxon>Viridiplantae</taxon>
        <taxon>Streptophyta</taxon>
        <taxon>Embryophyta</taxon>
        <taxon>Tracheophyta</taxon>
        <taxon>Spermatophyta</taxon>
        <taxon>Magnoliopsida</taxon>
        <taxon>Liliopsida</taxon>
        <taxon>Poales</taxon>
        <taxon>Poaceae</taxon>
        <taxon>BOP clade</taxon>
        <taxon>Pooideae</taxon>
        <taxon>Poodae</taxon>
        <taxon>Poeae</taxon>
        <taxon>Poeae Chloroplast Group 1 (Aveneae type)</taxon>
        <taxon>Aveninae</taxon>
        <taxon>Avena</taxon>
    </lineage>
</organism>
<reference evidence="1" key="1">
    <citation type="submission" date="2021-05" db="EMBL/GenBank/DDBJ databases">
        <authorList>
            <person name="Scholz U."/>
            <person name="Mascher M."/>
            <person name="Fiebig A."/>
        </authorList>
    </citation>
    <scope>NUCLEOTIDE SEQUENCE [LARGE SCALE GENOMIC DNA]</scope>
</reference>
<name>A0ACD5TDP3_AVESA</name>
<evidence type="ECO:0000313" key="2">
    <source>
        <dbReference type="Proteomes" id="UP001732700"/>
    </source>
</evidence>
<sequence length="386" mass="44618">MDRKKRFTTGRLTDDIVVQILSQVPFKSFCRFKCVCKAWLGFSSDQHYRQMLPKIPTGLLFGRGSSVQLVRFSPNDEQIDGFLTFLPHYEHLEFVDYCNGLVLCKYNASCTTSSAICRFIVCNPATREWRMLPDTHGSRCETVLAFDPSWSTQFYVFNLHKKARDSWQPNICKLEVFSSDLSTWLVDDEWCHPIGVDKPHIFIGGVLYVQKSGNGILVLEGWDAMRERIQPVDFTIKLPADSYSLMDGCFGQSSGLLQCAFLEEGGRRVAIWSFNAYLPCKWSLKHRLSMQDAFGRDYFDRISDPRMFSFGRIYFDRTGDGDMFSWLRGYRILALDLERDVLLLIDREAKNILSYNISNGKLSEIQYALPSWKYYYYVACHSKLPG</sequence>